<dbReference type="CDD" id="cd04301">
    <property type="entry name" value="NAT_SF"/>
    <property type="match status" value="1"/>
</dbReference>
<sequence>MSIFAATADHAETVAGLLYDFNTEFEASTPSVATFAARFRQLLDRDDVVVLLADSVKNPSGFALITYRPTPYCDGPVAYLEELYVRPDLRAQGIGTRLLMDFIQRAKELGCCETQIGVDEADRDARRFYERHGFSNLEPDTGTRMLLYLRQL</sequence>
<dbReference type="EMBL" id="JAVDYJ010000001">
    <property type="protein sequence ID" value="MDR7347859.1"/>
    <property type="molecule type" value="Genomic_DNA"/>
</dbReference>
<evidence type="ECO:0000313" key="5">
    <source>
        <dbReference type="Proteomes" id="UP001183794"/>
    </source>
</evidence>
<dbReference type="InterPro" id="IPR051016">
    <property type="entry name" value="Diverse_Substrate_AcTransf"/>
</dbReference>
<dbReference type="RefSeq" id="WP_310174522.1">
    <property type="nucleotide sequence ID" value="NZ_BAABHE010000002.1"/>
</dbReference>
<comment type="caution">
    <text evidence="4">The sequence shown here is derived from an EMBL/GenBank/DDBJ whole genome shotgun (WGS) entry which is preliminary data.</text>
</comment>
<keyword evidence="2" id="KW-0012">Acyltransferase</keyword>
<accession>A0ABU2B637</accession>
<dbReference type="SUPFAM" id="SSF55729">
    <property type="entry name" value="Acyl-CoA N-acyltransferases (Nat)"/>
    <property type="match status" value="1"/>
</dbReference>
<feature type="domain" description="N-acetyltransferase" evidence="3">
    <location>
        <begin position="1"/>
        <end position="152"/>
    </location>
</feature>
<dbReference type="PROSITE" id="PS51186">
    <property type="entry name" value="GNAT"/>
    <property type="match status" value="1"/>
</dbReference>
<evidence type="ECO:0000256" key="1">
    <source>
        <dbReference type="ARBA" id="ARBA00022679"/>
    </source>
</evidence>
<proteinExistence type="predicted"/>
<evidence type="ECO:0000259" key="3">
    <source>
        <dbReference type="PROSITE" id="PS51186"/>
    </source>
</evidence>
<name>A0ABU2B637_9MICC</name>
<dbReference type="InterPro" id="IPR016181">
    <property type="entry name" value="Acyl_CoA_acyltransferase"/>
</dbReference>
<dbReference type="Proteomes" id="UP001183794">
    <property type="component" value="Unassembled WGS sequence"/>
</dbReference>
<dbReference type="PANTHER" id="PTHR10545">
    <property type="entry name" value="DIAMINE N-ACETYLTRANSFERASE"/>
    <property type="match status" value="1"/>
</dbReference>
<dbReference type="InterPro" id="IPR000182">
    <property type="entry name" value="GNAT_dom"/>
</dbReference>
<keyword evidence="5" id="KW-1185">Reference proteome</keyword>
<keyword evidence="1" id="KW-0808">Transferase</keyword>
<dbReference type="PANTHER" id="PTHR10545:SF29">
    <property type="entry name" value="GH14572P-RELATED"/>
    <property type="match status" value="1"/>
</dbReference>
<evidence type="ECO:0000313" key="4">
    <source>
        <dbReference type="EMBL" id="MDR7347859.1"/>
    </source>
</evidence>
<organism evidence="4 5">
    <name type="scientific">Enteractinococcus fodinae</name>
    <dbReference type="NCBI Taxonomy" id="684663"/>
    <lineage>
        <taxon>Bacteria</taxon>
        <taxon>Bacillati</taxon>
        <taxon>Actinomycetota</taxon>
        <taxon>Actinomycetes</taxon>
        <taxon>Micrococcales</taxon>
        <taxon>Micrococcaceae</taxon>
    </lineage>
</organism>
<dbReference type="Pfam" id="PF00583">
    <property type="entry name" value="Acetyltransf_1"/>
    <property type="match status" value="1"/>
</dbReference>
<dbReference type="Gene3D" id="3.40.630.30">
    <property type="match status" value="1"/>
</dbReference>
<reference evidence="4 5" key="1">
    <citation type="submission" date="2023-07" db="EMBL/GenBank/DDBJ databases">
        <title>Sequencing the genomes of 1000 actinobacteria strains.</title>
        <authorList>
            <person name="Klenk H.-P."/>
        </authorList>
    </citation>
    <scope>NUCLEOTIDE SEQUENCE [LARGE SCALE GENOMIC DNA]</scope>
    <source>
        <strain evidence="4 5">DSM 22966</strain>
    </source>
</reference>
<gene>
    <name evidence="4" type="ORF">J2S62_002116</name>
</gene>
<protein>
    <submittedName>
        <fullName evidence="4">GNAT superfamily N-acetyltransferase</fullName>
    </submittedName>
</protein>
<evidence type="ECO:0000256" key="2">
    <source>
        <dbReference type="ARBA" id="ARBA00023315"/>
    </source>
</evidence>